<proteinExistence type="predicted"/>
<evidence type="ECO:0000313" key="1">
    <source>
        <dbReference type="EMBL" id="QNE36836.1"/>
    </source>
</evidence>
<organism evidence="1 2">
    <name type="scientific">Leifsonia shinshuensis</name>
    <dbReference type="NCBI Taxonomy" id="150026"/>
    <lineage>
        <taxon>Bacteria</taxon>
        <taxon>Bacillati</taxon>
        <taxon>Actinomycetota</taxon>
        <taxon>Actinomycetes</taxon>
        <taxon>Micrococcales</taxon>
        <taxon>Microbacteriaceae</taxon>
        <taxon>Leifsonia</taxon>
    </lineage>
</organism>
<dbReference type="EMBL" id="CP043641">
    <property type="protein sequence ID" value="QNE36836.1"/>
    <property type="molecule type" value="Genomic_DNA"/>
</dbReference>
<name>A0A7G6YEC1_9MICO</name>
<accession>A0A7G6YEC1</accession>
<evidence type="ECO:0000313" key="2">
    <source>
        <dbReference type="Proteomes" id="UP000515511"/>
    </source>
</evidence>
<reference evidence="2" key="1">
    <citation type="submission" date="2019-09" db="EMBL/GenBank/DDBJ databases">
        <title>Antimicrobial potential of Antarctic Bacteria.</title>
        <authorList>
            <person name="Benaud N."/>
            <person name="Edwards R.J."/>
            <person name="Ferrari B.C."/>
        </authorList>
    </citation>
    <scope>NUCLEOTIDE SEQUENCE [LARGE SCALE GENOMIC DNA]</scope>
    <source>
        <strain evidence="2">INR9</strain>
    </source>
</reference>
<dbReference type="Proteomes" id="UP000515511">
    <property type="component" value="Chromosome"/>
</dbReference>
<sequence>MRVFAIDTRNMGPELQGGLIGVVGSINPSAEEKRECVETVSGYALDGWAIAADPRTPVGRLAALTAETACVPFVAFDRVAQRGGPVVGPTTLSAATRELS</sequence>
<dbReference type="AlphaFoldDB" id="A0A7G6YEC1"/>
<protein>
    <submittedName>
        <fullName evidence="1">Uncharacterized protein</fullName>
    </submittedName>
</protein>
<gene>
    <name evidence="1" type="ORF">F1C12_18070</name>
</gene>
<dbReference type="KEGG" id="lse:F1C12_18070"/>
<dbReference type="RefSeq" id="WP_185276270.1">
    <property type="nucleotide sequence ID" value="NZ_CP043641.1"/>
</dbReference>